<organism evidence="9 10">
    <name type="scientific">Ramlibacter tataouinensis</name>
    <dbReference type="NCBI Taxonomy" id="94132"/>
    <lineage>
        <taxon>Bacteria</taxon>
        <taxon>Pseudomonadati</taxon>
        <taxon>Pseudomonadota</taxon>
        <taxon>Betaproteobacteria</taxon>
        <taxon>Burkholderiales</taxon>
        <taxon>Comamonadaceae</taxon>
        <taxon>Ramlibacter</taxon>
    </lineage>
</organism>
<evidence type="ECO:0000256" key="7">
    <source>
        <dbReference type="SAM" id="MobiDB-lite"/>
    </source>
</evidence>
<keyword evidence="6" id="KW-0961">Cell wall biogenesis/degradation</keyword>
<evidence type="ECO:0000256" key="5">
    <source>
        <dbReference type="ARBA" id="ARBA00023315"/>
    </source>
</evidence>
<dbReference type="EMBL" id="CP010951">
    <property type="protein sequence ID" value="AMO23606.1"/>
    <property type="molecule type" value="Genomic_DNA"/>
</dbReference>
<comment type="similarity">
    <text evidence="1">Belongs to the FemABX family.</text>
</comment>
<dbReference type="PANTHER" id="PTHR36174">
    <property type="entry name" value="LIPID II:GLYCINE GLYCYLTRANSFERASE"/>
    <property type="match status" value="1"/>
</dbReference>
<dbReference type="Gene3D" id="3.40.630.30">
    <property type="match status" value="2"/>
</dbReference>
<accession>A0A127JUD6</accession>
<name>A0A127JUD6_9BURK</name>
<evidence type="ECO:0000256" key="3">
    <source>
        <dbReference type="ARBA" id="ARBA00022960"/>
    </source>
</evidence>
<evidence type="ECO:0000256" key="1">
    <source>
        <dbReference type="ARBA" id="ARBA00009943"/>
    </source>
</evidence>
<keyword evidence="4" id="KW-0573">Peptidoglycan synthesis</keyword>
<evidence type="ECO:0000256" key="6">
    <source>
        <dbReference type="ARBA" id="ARBA00023316"/>
    </source>
</evidence>
<evidence type="ECO:0000256" key="2">
    <source>
        <dbReference type="ARBA" id="ARBA00022679"/>
    </source>
</evidence>
<keyword evidence="5" id="KW-0012">Acyltransferase</keyword>
<dbReference type="InterPro" id="IPR003447">
    <property type="entry name" value="FEMABX"/>
</dbReference>
<evidence type="ECO:0000256" key="4">
    <source>
        <dbReference type="ARBA" id="ARBA00022984"/>
    </source>
</evidence>
<keyword evidence="3" id="KW-0133">Cell shape</keyword>
<keyword evidence="10" id="KW-1185">Reference proteome</keyword>
<dbReference type="InterPro" id="IPR038740">
    <property type="entry name" value="BioF2-like_GNAT_dom"/>
</dbReference>
<dbReference type="InterPro" id="IPR016181">
    <property type="entry name" value="Acyl_CoA_acyltransferase"/>
</dbReference>
<dbReference type="PANTHER" id="PTHR36174:SF1">
    <property type="entry name" value="LIPID II:GLYCINE GLYCYLTRANSFERASE"/>
    <property type="match status" value="1"/>
</dbReference>
<dbReference type="InterPro" id="IPR050644">
    <property type="entry name" value="PG_Glycine_Bridge_Synth"/>
</dbReference>
<evidence type="ECO:0000313" key="10">
    <source>
        <dbReference type="Proteomes" id="UP000070433"/>
    </source>
</evidence>
<dbReference type="PROSITE" id="PS51191">
    <property type="entry name" value="FEMABX"/>
    <property type="match status" value="1"/>
</dbReference>
<dbReference type="SUPFAM" id="SSF55729">
    <property type="entry name" value="Acyl-CoA N-acyltransferases (Nat)"/>
    <property type="match status" value="2"/>
</dbReference>
<dbReference type="AlphaFoldDB" id="A0A127JUD6"/>
<dbReference type="OrthoDB" id="9773932at2"/>
<evidence type="ECO:0000259" key="8">
    <source>
        <dbReference type="Pfam" id="PF13480"/>
    </source>
</evidence>
<feature type="region of interest" description="Disordered" evidence="7">
    <location>
        <begin position="314"/>
        <end position="345"/>
    </location>
</feature>
<dbReference type="Pfam" id="PF13480">
    <property type="entry name" value="Acetyltransf_6"/>
    <property type="match status" value="1"/>
</dbReference>
<gene>
    <name evidence="9" type="ORF">UC35_12795</name>
</gene>
<dbReference type="Proteomes" id="UP000070433">
    <property type="component" value="Chromosome"/>
</dbReference>
<protein>
    <recommendedName>
        <fullName evidence="8">BioF2-like acetyltransferase domain-containing protein</fullName>
    </recommendedName>
</protein>
<feature type="domain" description="BioF2-like acetyltransferase" evidence="8">
    <location>
        <begin position="142"/>
        <end position="262"/>
    </location>
</feature>
<evidence type="ECO:0000313" key="9">
    <source>
        <dbReference type="EMBL" id="AMO23606.1"/>
    </source>
</evidence>
<keyword evidence="2" id="KW-0808">Transferase</keyword>
<dbReference type="GO" id="GO:0071555">
    <property type="term" value="P:cell wall organization"/>
    <property type="evidence" value="ECO:0007669"/>
    <property type="project" value="UniProtKB-KW"/>
</dbReference>
<sequence length="568" mass="64518">MQSSAWAQFRSLSGCEHFAVTVKDGDAIVGGALVGRWNSGPGRCFYYVQEGPVLPSDEAGAAEVFDAVLASIERHRQAEAATVSHLRIEPRWQRLPDFVRGFRPSASSDDRFSEPRQTLCIDLRPGEDEILAQMKPKGRYNVRVARKHGVTVVRDNSYQGLVDFMRIQRCTTLRKGMQPMQPGYFRQLLAELVPRGQASLYFAEHRGRRLATALVVNFGRRATYLFGGSLQAQRRVMAPSLLHFEIMRRAKAAGCEWYDLWGVAPPDKPDHAWQQISEFKRKMGGVEVRLVPTLDYVYDAAAYDRFRVAECERAAAPPKPHAPASGRERPKRHSPQVPERSASSVPAVHADRVLAGVKLFEPAIPRREFDALRYAIPESHIRGLLQEGFRFYQTTFWYPLDRPPENVFEDIVQKLRPLAQPSKDVIGVEWWFSVTQTESTPQWLLPCHFDRSDLDEQDVRKIRHPETASVLFLSSVPYGELVITDQVLGDKGPLPPQPRDMRFVSPKANRYATFPGQLYHGVIGRMWRPAKGEPRLRIAMAVNWWTQRPEAAYLQDSRGCMTALHLHG</sequence>
<proteinExistence type="inferred from homology"/>
<dbReference type="GO" id="GO:0009252">
    <property type="term" value="P:peptidoglycan biosynthetic process"/>
    <property type="evidence" value="ECO:0007669"/>
    <property type="project" value="UniProtKB-KW"/>
</dbReference>
<dbReference type="GO" id="GO:0016755">
    <property type="term" value="F:aminoacyltransferase activity"/>
    <property type="evidence" value="ECO:0007669"/>
    <property type="project" value="InterPro"/>
</dbReference>
<reference evidence="9 10" key="1">
    <citation type="journal article" date="2014" name="Int. J. Syst. Evol. Microbiol.">
        <title>Ramlibacter solisilvae sp. nov., isolated from forest soil, and emended description of the genus Ramlibacter.</title>
        <authorList>
            <person name="Lee H.J."/>
            <person name="Lee S.H."/>
            <person name="Lee S.S."/>
            <person name="Lee J.S."/>
            <person name="Kim Y."/>
            <person name="Kim S.C."/>
            <person name="Jeon C.O."/>
        </authorList>
    </citation>
    <scope>NUCLEOTIDE SEQUENCE [LARGE SCALE GENOMIC DNA]</scope>
    <source>
        <strain evidence="9 10">5-10</strain>
    </source>
</reference>
<dbReference type="GO" id="GO:0008360">
    <property type="term" value="P:regulation of cell shape"/>
    <property type="evidence" value="ECO:0007669"/>
    <property type="project" value="UniProtKB-KW"/>
</dbReference>